<reference evidence="3" key="2">
    <citation type="journal article" date="2008" name="Nucleic Acids Res.">
        <title>The rice annotation project database (RAP-DB): 2008 update.</title>
        <authorList>
            <consortium name="The rice annotation project (RAP)"/>
        </authorList>
    </citation>
    <scope>GENOME REANNOTATION</scope>
    <source>
        <strain evidence="3">cv. Nipponbare</strain>
    </source>
</reference>
<dbReference type="EMBL" id="AC084404">
    <property type="protein sequence ID" value="AAK50599.1"/>
    <property type="molecule type" value="Genomic_DNA"/>
</dbReference>
<evidence type="ECO:0000313" key="2">
    <source>
        <dbReference type="EMBL" id="AAK50599.1"/>
    </source>
</evidence>
<dbReference type="Proteomes" id="UP000000763">
    <property type="component" value="Chromosome 3"/>
</dbReference>
<sequence>MVTPPPLPSPPHHPPRRLLFVRLHLLPFPIHLHSPSPSPIPSTTPRATFCTSSLPPASIPSSFVSVSASSNSLHHHPLPLGILRLRLIPAPSRSSLLPPFARRRGRWCDEDGEDKEEEEKWRSTSPADSAGRPALGFSPPPPPL</sequence>
<evidence type="ECO:0000256" key="1">
    <source>
        <dbReference type="SAM" id="MobiDB-lite"/>
    </source>
</evidence>
<reference evidence="3" key="1">
    <citation type="journal article" date="2005" name="Nature">
        <title>The map-based sequence of the rice genome.</title>
        <authorList>
            <consortium name="International rice genome sequencing project (IRGSP)"/>
            <person name="Matsumoto T."/>
            <person name="Wu J."/>
            <person name="Kanamori H."/>
            <person name="Katayose Y."/>
            <person name="Fujisawa M."/>
            <person name="Namiki N."/>
            <person name="Mizuno H."/>
            <person name="Yamamoto K."/>
            <person name="Antonio B.A."/>
            <person name="Baba T."/>
            <person name="Sakata K."/>
            <person name="Nagamura Y."/>
            <person name="Aoki H."/>
            <person name="Arikawa K."/>
            <person name="Arita K."/>
            <person name="Bito T."/>
            <person name="Chiden Y."/>
            <person name="Fujitsuka N."/>
            <person name="Fukunaka R."/>
            <person name="Hamada M."/>
            <person name="Harada C."/>
            <person name="Hayashi A."/>
            <person name="Hijishita S."/>
            <person name="Honda M."/>
            <person name="Hosokawa S."/>
            <person name="Ichikawa Y."/>
            <person name="Idonuma A."/>
            <person name="Iijima M."/>
            <person name="Ikeda M."/>
            <person name="Ikeno M."/>
            <person name="Ito K."/>
            <person name="Ito S."/>
            <person name="Ito T."/>
            <person name="Ito Y."/>
            <person name="Ito Y."/>
            <person name="Iwabuchi A."/>
            <person name="Kamiya K."/>
            <person name="Karasawa W."/>
            <person name="Kurita K."/>
            <person name="Katagiri S."/>
            <person name="Kikuta A."/>
            <person name="Kobayashi H."/>
            <person name="Kobayashi N."/>
            <person name="Machita K."/>
            <person name="Maehara T."/>
            <person name="Masukawa M."/>
            <person name="Mizubayashi T."/>
            <person name="Mukai Y."/>
            <person name="Nagasaki H."/>
            <person name="Nagata Y."/>
            <person name="Naito S."/>
            <person name="Nakashima M."/>
            <person name="Nakama Y."/>
            <person name="Nakamichi Y."/>
            <person name="Nakamura M."/>
            <person name="Meguro A."/>
            <person name="Negishi M."/>
            <person name="Ohta I."/>
            <person name="Ohta T."/>
            <person name="Okamoto M."/>
            <person name="Ono N."/>
            <person name="Saji S."/>
            <person name="Sakaguchi M."/>
            <person name="Sakai K."/>
            <person name="Shibata M."/>
            <person name="Shimokawa T."/>
            <person name="Song J."/>
            <person name="Takazaki Y."/>
            <person name="Terasawa K."/>
            <person name="Tsugane M."/>
            <person name="Tsuji K."/>
            <person name="Ueda S."/>
            <person name="Waki K."/>
            <person name="Yamagata H."/>
            <person name="Yamamoto M."/>
            <person name="Yamamoto S."/>
            <person name="Yamane H."/>
            <person name="Yoshiki S."/>
            <person name="Yoshihara R."/>
            <person name="Yukawa K."/>
            <person name="Zhong H."/>
            <person name="Yano M."/>
            <person name="Yuan Q."/>
            <person name="Ouyang S."/>
            <person name="Liu J."/>
            <person name="Jones K.M."/>
            <person name="Gansberger K."/>
            <person name="Moffat K."/>
            <person name="Hill J."/>
            <person name="Bera J."/>
            <person name="Fadrosh D."/>
            <person name="Jin S."/>
            <person name="Johri S."/>
            <person name="Kim M."/>
            <person name="Overton L."/>
            <person name="Reardon M."/>
            <person name="Tsitrin T."/>
            <person name="Vuong H."/>
            <person name="Weaver B."/>
            <person name="Ciecko A."/>
            <person name="Tallon L."/>
            <person name="Jackson J."/>
            <person name="Pai G."/>
            <person name="Aken S.V."/>
            <person name="Utterback T."/>
            <person name="Reidmuller S."/>
            <person name="Feldblyum T."/>
            <person name="Hsiao J."/>
            <person name="Zismann V."/>
            <person name="Iobst S."/>
            <person name="de Vazeille A.R."/>
            <person name="Buell C.R."/>
            <person name="Ying K."/>
            <person name="Li Y."/>
            <person name="Lu T."/>
            <person name="Huang Y."/>
            <person name="Zhao Q."/>
            <person name="Feng Q."/>
            <person name="Zhang L."/>
            <person name="Zhu J."/>
            <person name="Weng Q."/>
            <person name="Mu J."/>
            <person name="Lu Y."/>
            <person name="Fan D."/>
            <person name="Liu Y."/>
            <person name="Guan J."/>
            <person name="Zhang Y."/>
            <person name="Yu S."/>
            <person name="Liu X."/>
            <person name="Zhang Y."/>
            <person name="Hong G."/>
            <person name="Han B."/>
            <person name="Choisne N."/>
            <person name="Demange N."/>
            <person name="Orjeda G."/>
            <person name="Samain S."/>
            <person name="Cattolico L."/>
            <person name="Pelletier E."/>
            <person name="Couloux A."/>
            <person name="Segurens B."/>
            <person name="Wincker P."/>
            <person name="D'Hont A."/>
            <person name="Scarpelli C."/>
            <person name="Weissenbach J."/>
            <person name="Salanoubat M."/>
            <person name="Quetier F."/>
            <person name="Yu Y."/>
            <person name="Kim H.R."/>
            <person name="Rambo T."/>
            <person name="Currie J."/>
            <person name="Collura K."/>
            <person name="Luo M."/>
            <person name="Yang T."/>
            <person name="Ammiraju J.S.S."/>
            <person name="Engler F."/>
            <person name="Soderlund C."/>
            <person name="Wing R.A."/>
            <person name="Palmer L.E."/>
            <person name="de la Bastide M."/>
            <person name="Spiegel L."/>
            <person name="Nascimento L."/>
            <person name="Zutavern T."/>
            <person name="O'Shaughnessy A."/>
            <person name="Dike S."/>
            <person name="Dedhia N."/>
            <person name="Preston R."/>
            <person name="Balija V."/>
            <person name="McCombie W.R."/>
            <person name="Chow T."/>
            <person name="Chen H."/>
            <person name="Chung M."/>
            <person name="Chen C."/>
            <person name="Shaw J."/>
            <person name="Wu H."/>
            <person name="Hsiao K."/>
            <person name="Chao Y."/>
            <person name="Chu M."/>
            <person name="Cheng C."/>
            <person name="Hour A."/>
            <person name="Lee P."/>
            <person name="Lin S."/>
            <person name="Lin Y."/>
            <person name="Liou J."/>
            <person name="Liu S."/>
            <person name="Hsing Y."/>
            <person name="Raghuvanshi S."/>
            <person name="Mohanty A."/>
            <person name="Bharti A.K."/>
            <person name="Gaur A."/>
            <person name="Gupta V."/>
            <person name="Kumar D."/>
            <person name="Ravi V."/>
            <person name="Vij S."/>
            <person name="Kapur A."/>
            <person name="Khurana P."/>
            <person name="Khurana P."/>
            <person name="Khurana J.P."/>
            <person name="Tyagi A.K."/>
            <person name="Gaikwad K."/>
            <person name="Singh A."/>
            <person name="Dalal V."/>
            <person name="Srivastava S."/>
            <person name="Dixit A."/>
            <person name="Pal A.K."/>
            <person name="Ghazi I.A."/>
            <person name="Yadav M."/>
            <person name="Pandit A."/>
            <person name="Bhargava A."/>
            <person name="Sureshbabu K."/>
            <person name="Batra K."/>
            <person name="Sharma T.R."/>
            <person name="Mohapatra T."/>
            <person name="Singh N.K."/>
            <person name="Messing J."/>
            <person name="Nelson A.B."/>
            <person name="Fuks G."/>
            <person name="Kavchok S."/>
            <person name="Keizer G."/>
            <person name="Linton E."/>
            <person name="Llaca V."/>
            <person name="Song R."/>
            <person name="Tanyolac B."/>
            <person name="Young S."/>
            <person name="Ho-Il K."/>
            <person name="Hahn J.H."/>
            <person name="Sangsakoo G."/>
            <person name="Vanavichit A."/>
            <person name="de Mattos Luiz.A.T."/>
            <person name="Zimmer P.D."/>
            <person name="Malone G."/>
            <person name="Dellagostin O."/>
            <person name="de Oliveira A.C."/>
            <person name="Bevan M."/>
            <person name="Bancroft I."/>
            <person name="Minx P."/>
            <person name="Cordum H."/>
            <person name="Wilson R."/>
            <person name="Cheng Z."/>
            <person name="Jin W."/>
            <person name="Jiang J."/>
            <person name="Leong S.A."/>
            <person name="Iwama H."/>
            <person name="Gojobori T."/>
            <person name="Itoh T."/>
            <person name="Niimura Y."/>
            <person name="Fujii Y."/>
            <person name="Habara T."/>
            <person name="Sakai H."/>
            <person name="Sato Y."/>
            <person name="Wilson G."/>
            <person name="Kumar K."/>
            <person name="McCouch S."/>
            <person name="Juretic N."/>
            <person name="Hoen D."/>
            <person name="Wright S."/>
            <person name="Bruskiewich R."/>
            <person name="Bureau T."/>
            <person name="Miyao A."/>
            <person name="Hirochika H."/>
            <person name="Nishikawa T."/>
            <person name="Kadowaki K."/>
            <person name="Sugiura M."/>
            <person name="Burr B."/>
            <person name="Sasaki T."/>
        </authorList>
    </citation>
    <scope>NUCLEOTIDE SEQUENCE [LARGE SCALE GENOMIC DNA]</scope>
    <source>
        <strain evidence="3">cv. Nipponbare</strain>
    </source>
</reference>
<feature type="region of interest" description="Disordered" evidence="1">
    <location>
        <begin position="93"/>
        <end position="144"/>
    </location>
</feature>
<accession>Q94LD4</accession>
<organism evidence="2 3">
    <name type="scientific">Oryza sativa subsp. japonica</name>
    <name type="common">Rice</name>
    <dbReference type="NCBI Taxonomy" id="39947"/>
    <lineage>
        <taxon>Eukaryota</taxon>
        <taxon>Viridiplantae</taxon>
        <taxon>Streptophyta</taxon>
        <taxon>Embryophyta</taxon>
        <taxon>Tracheophyta</taxon>
        <taxon>Spermatophyta</taxon>
        <taxon>Magnoliopsida</taxon>
        <taxon>Liliopsida</taxon>
        <taxon>Poales</taxon>
        <taxon>Poaceae</taxon>
        <taxon>BOP clade</taxon>
        <taxon>Oryzoideae</taxon>
        <taxon>Oryzeae</taxon>
        <taxon>Oryzinae</taxon>
        <taxon>Oryza</taxon>
        <taxon>Oryza sativa</taxon>
    </lineage>
</organism>
<proteinExistence type="predicted"/>
<gene>
    <name evidence="2" type="primary">OSJNBa0026A15.33</name>
</gene>
<evidence type="ECO:0000313" key="3">
    <source>
        <dbReference type="Proteomes" id="UP000000763"/>
    </source>
</evidence>
<dbReference type="AlphaFoldDB" id="Q94LD4"/>
<name>Q94LD4_ORYSJ</name>
<protein>
    <submittedName>
        <fullName evidence="2">Uncharacterized protein</fullName>
    </submittedName>
</protein>